<keyword evidence="1" id="KW-0732">Signal</keyword>
<organism evidence="2">
    <name type="scientific">Anopheles darlingi</name>
    <name type="common">Mosquito</name>
    <dbReference type="NCBI Taxonomy" id="43151"/>
    <lineage>
        <taxon>Eukaryota</taxon>
        <taxon>Metazoa</taxon>
        <taxon>Ecdysozoa</taxon>
        <taxon>Arthropoda</taxon>
        <taxon>Hexapoda</taxon>
        <taxon>Insecta</taxon>
        <taxon>Pterygota</taxon>
        <taxon>Neoptera</taxon>
        <taxon>Endopterygota</taxon>
        <taxon>Diptera</taxon>
        <taxon>Nematocera</taxon>
        <taxon>Culicoidea</taxon>
        <taxon>Culicidae</taxon>
        <taxon>Anophelinae</taxon>
        <taxon>Anopheles</taxon>
    </lineage>
</organism>
<protein>
    <submittedName>
        <fullName evidence="2">Putative secreted protein</fullName>
    </submittedName>
</protein>
<proteinExistence type="predicted"/>
<name>A0A2M4DL81_ANODA</name>
<reference evidence="2" key="1">
    <citation type="submission" date="2018-01" db="EMBL/GenBank/DDBJ databases">
        <title>An insight into the sialome of Amazonian anophelines.</title>
        <authorList>
            <person name="Ribeiro J.M."/>
            <person name="Scarpassa V."/>
            <person name="Calvo E."/>
        </authorList>
    </citation>
    <scope>NUCLEOTIDE SEQUENCE</scope>
</reference>
<accession>A0A2M4DL81</accession>
<sequence>MLCFLLVFFFLLFQHTTPVGSGSGSGCLRLPNRTYITTRPGGPGGGSSWHGLAEHYEYAVAVAVVGAPGEGLLLAVWQPRGT</sequence>
<feature type="signal peptide" evidence="1">
    <location>
        <begin position="1"/>
        <end position="18"/>
    </location>
</feature>
<feature type="chain" id="PRO_5014863219" evidence="1">
    <location>
        <begin position="19"/>
        <end position="82"/>
    </location>
</feature>
<dbReference type="AlphaFoldDB" id="A0A2M4DL81"/>
<evidence type="ECO:0000256" key="1">
    <source>
        <dbReference type="SAM" id="SignalP"/>
    </source>
</evidence>
<evidence type="ECO:0000313" key="2">
    <source>
        <dbReference type="EMBL" id="MBW78320.1"/>
    </source>
</evidence>
<dbReference type="EMBL" id="GGFL01014142">
    <property type="protein sequence ID" value="MBW78320.1"/>
    <property type="molecule type" value="Transcribed_RNA"/>
</dbReference>